<reference evidence="7 8" key="1">
    <citation type="submission" date="2018-12" db="EMBL/GenBank/DDBJ databases">
        <title>Dyella dinghuensis sp. nov. DHOA06 and Dyella choica sp. nov. 4M-K27, isolated from forest soil.</title>
        <authorList>
            <person name="Qiu L.-H."/>
            <person name="Gao Z.-H."/>
        </authorList>
    </citation>
    <scope>NUCLEOTIDE SEQUENCE [LARGE SCALE GENOMIC DNA]</scope>
    <source>
        <strain evidence="7 8">4M-K27</strain>
    </source>
</reference>
<dbReference type="Gene3D" id="1.10.357.10">
    <property type="entry name" value="Tetracycline Repressor, domain 2"/>
    <property type="match status" value="1"/>
</dbReference>
<dbReference type="InterPro" id="IPR050109">
    <property type="entry name" value="HTH-type_TetR-like_transc_reg"/>
</dbReference>
<evidence type="ECO:0000256" key="5">
    <source>
        <dbReference type="SAM" id="MobiDB-lite"/>
    </source>
</evidence>
<evidence type="ECO:0000256" key="1">
    <source>
        <dbReference type="ARBA" id="ARBA00023015"/>
    </source>
</evidence>
<keyword evidence="8" id="KW-1185">Reference proteome</keyword>
<evidence type="ECO:0000313" key="8">
    <source>
        <dbReference type="Proteomes" id="UP000274358"/>
    </source>
</evidence>
<feature type="DNA-binding region" description="H-T-H motif" evidence="4">
    <location>
        <begin position="41"/>
        <end position="60"/>
    </location>
</feature>
<dbReference type="PRINTS" id="PR00455">
    <property type="entry name" value="HTHTETR"/>
</dbReference>
<dbReference type="SUPFAM" id="SSF48498">
    <property type="entry name" value="Tetracyclin repressor-like, C-terminal domain"/>
    <property type="match status" value="1"/>
</dbReference>
<name>A0A3S0RY64_9GAMM</name>
<dbReference type="Pfam" id="PF21597">
    <property type="entry name" value="TetR_C_43"/>
    <property type="match status" value="1"/>
</dbReference>
<dbReference type="PROSITE" id="PS50977">
    <property type="entry name" value="HTH_TETR_2"/>
    <property type="match status" value="1"/>
</dbReference>
<evidence type="ECO:0000259" key="6">
    <source>
        <dbReference type="PROSITE" id="PS50977"/>
    </source>
</evidence>
<comment type="caution">
    <text evidence="7">The sequence shown here is derived from an EMBL/GenBank/DDBJ whole genome shotgun (WGS) entry which is preliminary data.</text>
</comment>
<dbReference type="Pfam" id="PF00440">
    <property type="entry name" value="TetR_N"/>
    <property type="match status" value="1"/>
</dbReference>
<dbReference type="Proteomes" id="UP000274358">
    <property type="component" value="Unassembled WGS sequence"/>
</dbReference>
<dbReference type="PANTHER" id="PTHR30055:SF234">
    <property type="entry name" value="HTH-TYPE TRANSCRIPTIONAL REGULATOR BETI"/>
    <property type="match status" value="1"/>
</dbReference>
<dbReference type="SUPFAM" id="SSF46689">
    <property type="entry name" value="Homeodomain-like"/>
    <property type="match status" value="1"/>
</dbReference>
<feature type="region of interest" description="Disordered" evidence="5">
    <location>
        <begin position="1"/>
        <end position="20"/>
    </location>
</feature>
<feature type="domain" description="HTH tetR-type" evidence="6">
    <location>
        <begin position="19"/>
        <end position="78"/>
    </location>
</feature>
<dbReference type="PANTHER" id="PTHR30055">
    <property type="entry name" value="HTH-TYPE TRANSCRIPTIONAL REGULATOR RUTR"/>
    <property type="match status" value="1"/>
</dbReference>
<protein>
    <submittedName>
        <fullName evidence="7">TetR/AcrR family transcriptional regulator</fullName>
    </submittedName>
</protein>
<dbReference type="InterPro" id="IPR009057">
    <property type="entry name" value="Homeodomain-like_sf"/>
</dbReference>
<keyword evidence="2 4" id="KW-0238">DNA-binding</keyword>
<evidence type="ECO:0000313" key="7">
    <source>
        <dbReference type="EMBL" id="RUL72255.1"/>
    </source>
</evidence>
<dbReference type="InterPro" id="IPR036271">
    <property type="entry name" value="Tet_transcr_reg_TetR-rel_C_sf"/>
</dbReference>
<dbReference type="EMBL" id="RYYV01000016">
    <property type="protein sequence ID" value="RUL72255.1"/>
    <property type="molecule type" value="Genomic_DNA"/>
</dbReference>
<dbReference type="InterPro" id="IPR049445">
    <property type="entry name" value="TetR_SbtR-like_C"/>
</dbReference>
<dbReference type="GO" id="GO:0003700">
    <property type="term" value="F:DNA-binding transcription factor activity"/>
    <property type="evidence" value="ECO:0007669"/>
    <property type="project" value="TreeGrafter"/>
</dbReference>
<dbReference type="InterPro" id="IPR001647">
    <property type="entry name" value="HTH_TetR"/>
</dbReference>
<keyword evidence="3" id="KW-0804">Transcription</keyword>
<dbReference type="AlphaFoldDB" id="A0A3S0RY64"/>
<sequence>MEDEKKPSKTIRKPRADAQRNRRRLAEVAKAAFTEQGADVSLDEIARRAGVGIGTLYRHFPTRDAILEAIYRQEAEQLGEAASNLLEKTEPVEALRAWLRLFVDYIATKKLILPALKASACDTSELTAYSSGQVRTASHLLVQRAIENGDIKQDVHALDLLYALYGFVSVDQQPDVVVRAHRLIDILVAGTIK</sequence>
<dbReference type="OrthoDB" id="63332at2"/>
<evidence type="ECO:0000256" key="3">
    <source>
        <dbReference type="ARBA" id="ARBA00023163"/>
    </source>
</evidence>
<dbReference type="GO" id="GO:0000976">
    <property type="term" value="F:transcription cis-regulatory region binding"/>
    <property type="evidence" value="ECO:0007669"/>
    <property type="project" value="TreeGrafter"/>
</dbReference>
<keyword evidence="1" id="KW-0805">Transcription regulation</keyword>
<accession>A0A3S0RY64</accession>
<proteinExistence type="predicted"/>
<organism evidence="7 8">
    <name type="scientific">Dyella choica</name>
    <dbReference type="NCBI Taxonomy" id="1927959"/>
    <lineage>
        <taxon>Bacteria</taxon>
        <taxon>Pseudomonadati</taxon>
        <taxon>Pseudomonadota</taxon>
        <taxon>Gammaproteobacteria</taxon>
        <taxon>Lysobacterales</taxon>
        <taxon>Rhodanobacteraceae</taxon>
        <taxon>Dyella</taxon>
    </lineage>
</organism>
<gene>
    <name evidence="7" type="ORF">EKH80_17835</name>
</gene>
<evidence type="ECO:0000256" key="4">
    <source>
        <dbReference type="PROSITE-ProRule" id="PRU00335"/>
    </source>
</evidence>
<evidence type="ECO:0000256" key="2">
    <source>
        <dbReference type="ARBA" id="ARBA00023125"/>
    </source>
</evidence>